<feature type="domain" description="TfoX N-terminal" evidence="1">
    <location>
        <begin position="19"/>
        <end position="103"/>
    </location>
</feature>
<keyword evidence="3" id="KW-1185">Reference proteome</keyword>
<dbReference type="Pfam" id="PF04993">
    <property type="entry name" value="TfoX_N"/>
    <property type="match status" value="1"/>
</dbReference>
<proteinExistence type="predicted"/>
<dbReference type="Gene3D" id="3.30.1460.30">
    <property type="entry name" value="YgaC/TfoX-N like chaperone"/>
    <property type="match status" value="1"/>
</dbReference>
<dbReference type="EMBL" id="JAMRXG010000008">
    <property type="protein sequence ID" value="MCM6775663.1"/>
    <property type="molecule type" value="Genomic_DNA"/>
</dbReference>
<protein>
    <submittedName>
        <fullName evidence="2">TfoX/Sxy family protein</fullName>
    </submittedName>
</protein>
<evidence type="ECO:0000313" key="2">
    <source>
        <dbReference type="EMBL" id="MCM6775663.1"/>
    </source>
</evidence>
<reference evidence="2" key="1">
    <citation type="submission" date="2022-06" db="EMBL/GenBank/DDBJ databases">
        <title>Novel species in genus nocardia.</title>
        <authorList>
            <person name="Li F."/>
        </authorList>
    </citation>
    <scope>NUCLEOTIDE SEQUENCE</scope>
    <source>
        <strain evidence="2">CDC141</strain>
    </source>
</reference>
<dbReference type="InterPro" id="IPR007076">
    <property type="entry name" value="TfoX_N"/>
</dbReference>
<accession>A0A9X2ECG3</accession>
<evidence type="ECO:0000259" key="1">
    <source>
        <dbReference type="Pfam" id="PF04993"/>
    </source>
</evidence>
<gene>
    <name evidence="2" type="ORF">NDR86_19495</name>
</gene>
<dbReference type="RefSeq" id="WP_251913926.1">
    <property type="nucleotide sequence ID" value="NZ_JAMRXG010000008.1"/>
</dbReference>
<dbReference type="Proteomes" id="UP001139157">
    <property type="component" value="Unassembled WGS sequence"/>
</dbReference>
<comment type="caution">
    <text evidence="2">The sequence shown here is derived from an EMBL/GenBank/DDBJ whole genome shotgun (WGS) entry which is preliminary data.</text>
</comment>
<evidence type="ECO:0000313" key="3">
    <source>
        <dbReference type="Proteomes" id="UP001139157"/>
    </source>
</evidence>
<sequence>MAYDEQLADRIRDALGPALPEAVEKKMFGGLSFLIDGNLAVAASGKGGLLVRVAPEEVDRLIDGEFVTVMTMGGREMRNWLRVAPEPLADDAVLGEWVERGVRYARSLPAK</sequence>
<organism evidence="2 3">
    <name type="scientific">Nocardia pulmonis</name>
    <dbReference type="NCBI Taxonomy" id="2951408"/>
    <lineage>
        <taxon>Bacteria</taxon>
        <taxon>Bacillati</taxon>
        <taxon>Actinomycetota</taxon>
        <taxon>Actinomycetes</taxon>
        <taxon>Mycobacteriales</taxon>
        <taxon>Nocardiaceae</taxon>
        <taxon>Nocardia</taxon>
    </lineage>
</organism>
<dbReference type="AlphaFoldDB" id="A0A9X2ECG3"/>
<dbReference type="SUPFAM" id="SSF159894">
    <property type="entry name" value="YgaC/TfoX-N like"/>
    <property type="match status" value="1"/>
</dbReference>
<name>A0A9X2ECG3_9NOCA</name>